<dbReference type="RefSeq" id="WP_050753261.1">
    <property type="nucleotide sequence ID" value="NZ_JQKC01000015.1"/>
</dbReference>
<evidence type="ECO:0000256" key="1">
    <source>
        <dbReference type="SAM" id="MobiDB-lite"/>
    </source>
</evidence>
<feature type="region of interest" description="Disordered" evidence="1">
    <location>
        <begin position="113"/>
        <end position="143"/>
    </location>
</feature>
<feature type="domain" description="Phosphodiester glycosidase" evidence="3">
    <location>
        <begin position="206"/>
        <end position="387"/>
    </location>
</feature>
<feature type="region of interest" description="Disordered" evidence="1">
    <location>
        <begin position="57"/>
        <end position="85"/>
    </location>
</feature>
<dbReference type="Proteomes" id="UP000036923">
    <property type="component" value="Unassembled WGS sequence"/>
</dbReference>
<dbReference type="PATRIC" id="fig|398512.5.peg.1744"/>
<dbReference type="AlphaFoldDB" id="A0A0L6JLX9"/>
<evidence type="ECO:0000259" key="3">
    <source>
        <dbReference type="Pfam" id="PF09992"/>
    </source>
</evidence>
<dbReference type="eggNOG" id="COG4632">
    <property type="taxonomic scope" value="Bacteria"/>
</dbReference>
<dbReference type="InterPro" id="IPR018711">
    <property type="entry name" value="NAGPA"/>
</dbReference>
<keyword evidence="2" id="KW-0472">Membrane</keyword>
<organism evidence="4 5">
    <name type="scientific">Pseudobacteroides cellulosolvens ATCC 35603 = DSM 2933</name>
    <dbReference type="NCBI Taxonomy" id="398512"/>
    <lineage>
        <taxon>Bacteria</taxon>
        <taxon>Bacillati</taxon>
        <taxon>Bacillota</taxon>
        <taxon>Clostridia</taxon>
        <taxon>Eubacteriales</taxon>
        <taxon>Oscillospiraceae</taxon>
        <taxon>Pseudobacteroides</taxon>
    </lineage>
</organism>
<accession>A0A0L6JLX9</accession>
<dbReference type="PANTHER" id="PTHR40446:SF2">
    <property type="entry name" value="N-ACETYLGLUCOSAMINE-1-PHOSPHODIESTER ALPHA-N-ACETYLGLUCOSAMINIDASE"/>
    <property type="match status" value="1"/>
</dbReference>
<keyword evidence="2" id="KW-1133">Transmembrane helix</keyword>
<name>A0A0L6JLX9_9FIRM</name>
<sequence precursor="true">MKRKLSKKAKIVISSIGVFLLVIGIIAYWAADRYLIEHVEVDLSQMEVPAASEDLTEPLDEADQESPSEAIQVTPSGSIQVTPSGNIKVTPSGAIKVTSSGAIQVTPKANLKATPKVASKGQSSGKKANNQKAAGPEKYTATDTSYKSNSKTIEIKKVVTGEGDDTLTYYVADIRLTNYTQMRSAFAKNKFGRNIIEGTSVIAKENNAILAINGDYYGFRSDGIEIRNGMLLRNEPARTGLAFYKDGSMKIYDEKKTTGEELLKNGVWNTVSFGPALVVDGKVGTDIANYEVDTNFGNHPIQGVHPRAGIGMIEKNHFVFIVVDGRSKGYSKGMELEEFAKVFQDLGCKTAYNVDGGYSATMYFMGKRVNKPGGKDKERGTSDIIYIK</sequence>
<gene>
    <name evidence="4" type="ORF">Bccel_1674</name>
</gene>
<proteinExistence type="predicted"/>
<keyword evidence="2" id="KW-0812">Transmembrane</keyword>
<keyword evidence="5" id="KW-1185">Reference proteome</keyword>
<reference evidence="5" key="1">
    <citation type="submission" date="2015-07" db="EMBL/GenBank/DDBJ databases">
        <title>Near-Complete Genome Sequence of the Cellulolytic Bacterium Bacteroides (Pseudobacteroides) cellulosolvens ATCC 35603.</title>
        <authorList>
            <person name="Dassa B."/>
            <person name="Utturkar S.M."/>
            <person name="Klingeman D.M."/>
            <person name="Hurt R.A."/>
            <person name="Keller M."/>
            <person name="Xu J."/>
            <person name="Reddy Y.H.K."/>
            <person name="Borovok I."/>
            <person name="Grinberg I.R."/>
            <person name="Lamed R."/>
            <person name="Zhivin O."/>
            <person name="Bayer E.A."/>
            <person name="Brown S.D."/>
        </authorList>
    </citation>
    <scope>NUCLEOTIDE SEQUENCE [LARGE SCALE GENOMIC DNA]</scope>
    <source>
        <strain evidence="5">DSM 2933</strain>
    </source>
</reference>
<comment type="caution">
    <text evidence="4">The sequence shown here is derived from an EMBL/GenBank/DDBJ whole genome shotgun (WGS) entry which is preliminary data.</text>
</comment>
<dbReference type="EMBL" id="LGTC01000001">
    <property type="protein sequence ID" value="KNY26412.1"/>
    <property type="molecule type" value="Genomic_DNA"/>
</dbReference>
<protein>
    <recommendedName>
        <fullName evidence="3">Phosphodiester glycosidase domain-containing protein</fullName>
    </recommendedName>
</protein>
<feature type="compositionally biased region" description="Polar residues" evidence="1">
    <location>
        <begin position="120"/>
        <end position="132"/>
    </location>
</feature>
<feature type="transmembrane region" description="Helical" evidence="2">
    <location>
        <begin position="12"/>
        <end position="31"/>
    </location>
</feature>
<evidence type="ECO:0000313" key="4">
    <source>
        <dbReference type="EMBL" id="KNY26412.1"/>
    </source>
</evidence>
<evidence type="ECO:0000256" key="2">
    <source>
        <dbReference type="SAM" id="Phobius"/>
    </source>
</evidence>
<dbReference type="STRING" id="398512.Bccel_1674"/>
<evidence type="ECO:0000313" key="5">
    <source>
        <dbReference type="Proteomes" id="UP000036923"/>
    </source>
</evidence>
<feature type="compositionally biased region" description="Polar residues" evidence="1">
    <location>
        <begin position="67"/>
        <end position="85"/>
    </location>
</feature>
<dbReference type="PANTHER" id="PTHR40446">
    <property type="entry name" value="N-ACETYLGLUCOSAMINE-1-PHOSPHODIESTER ALPHA-N-ACETYLGLUCOSAMINIDASE"/>
    <property type="match status" value="1"/>
</dbReference>
<dbReference type="Pfam" id="PF09992">
    <property type="entry name" value="NAGPA"/>
    <property type="match status" value="1"/>
</dbReference>
<feature type="compositionally biased region" description="Acidic residues" evidence="1">
    <location>
        <begin position="57"/>
        <end position="66"/>
    </location>
</feature>